<proteinExistence type="predicted"/>
<dbReference type="EMBL" id="CM018032">
    <property type="protein sequence ID" value="KAA8548074.1"/>
    <property type="molecule type" value="Genomic_DNA"/>
</dbReference>
<evidence type="ECO:0000313" key="2">
    <source>
        <dbReference type="EMBL" id="KAA8548074.1"/>
    </source>
</evidence>
<name>A0A5J5BZL3_9ASTE</name>
<sequence length="211" mass="23805">MSLPPIETRTPTSRKTYPLMTKDLERTHQYFKRSRPNQSEWNGDFHHQQQQQPQVQQQQQQQQQQQHQRHYSSIPQTYYEQRCDKNEVVFGAVQEQDGCCEAMVIKAVDYGYPIYNNPIIHRRISLVGTNQNGGDGGELVVQGVERCEECEIVVGGCSPVQGGRISSAASARTGSGGGRHGKFHYDPLSYALNFDDGPGQNGNLDEDYAFP</sequence>
<evidence type="ECO:0000256" key="1">
    <source>
        <dbReference type="SAM" id="MobiDB-lite"/>
    </source>
</evidence>
<protein>
    <submittedName>
        <fullName evidence="2">Uncharacterized protein</fullName>
    </submittedName>
</protein>
<reference evidence="2 3" key="1">
    <citation type="submission" date="2019-09" db="EMBL/GenBank/DDBJ databases">
        <title>A chromosome-level genome assembly of the Chinese tupelo Nyssa sinensis.</title>
        <authorList>
            <person name="Yang X."/>
            <person name="Kang M."/>
            <person name="Yang Y."/>
            <person name="Xiong H."/>
            <person name="Wang M."/>
            <person name="Zhang Z."/>
            <person name="Wang Z."/>
            <person name="Wu H."/>
            <person name="Ma T."/>
            <person name="Liu J."/>
            <person name="Xi Z."/>
        </authorList>
    </citation>
    <scope>NUCLEOTIDE SEQUENCE [LARGE SCALE GENOMIC DNA]</scope>
    <source>
        <strain evidence="2">J267</strain>
        <tissue evidence="2">Leaf</tissue>
    </source>
</reference>
<keyword evidence="3" id="KW-1185">Reference proteome</keyword>
<gene>
    <name evidence="2" type="ORF">F0562_004665</name>
</gene>
<feature type="region of interest" description="Disordered" evidence="1">
    <location>
        <begin position="1"/>
        <end position="73"/>
    </location>
</feature>
<dbReference type="OrthoDB" id="1932900at2759"/>
<feature type="compositionally biased region" description="Low complexity" evidence="1">
    <location>
        <begin position="48"/>
        <end position="66"/>
    </location>
</feature>
<dbReference type="Proteomes" id="UP000325577">
    <property type="component" value="Linkage Group LG1"/>
</dbReference>
<evidence type="ECO:0000313" key="3">
    <source>
        <dbReference type="Proteomes" id="UP000325577"/>
    </source>
</evidence>
<organism evidence="2 3">
    <name type="scientific">Nyssa sinensis</name>
    <dbReference type="NCBI Taxonomy" id="561372"/>
    <lineage>
        <taxon>Eukaryota</taxon>
        <taxon>Viridiplantae</taxon>
        <taxon>Streptophyta</taxon>
        <taxon>Embryophyta</taxon>
        <taxon>Tracheophyta</taxon>
        <taxon>Spermatophyta</taxon>
        <taxon>Magnoliopsida</taxon>
        <taxon>eudicotyledons</taxon>
        <taxon>Gunneridae</taxon>
        <taxon>Pentapetalae</taxon>
        <taxon>asterids</taxon>
        <taxon>Cornales</taxon>
        <taxon>Nyssaceae</taxon>
        <taxon>Nyssa</taxon>
    </lineage>
</organism>
<dbReference type="AlphaFoldDB" id="A0A5J5BZL3"/>
<dbReference type="PANTHER" id="PTHR13833">
    <property type="match status" value="1"/>
</dbReference>
<dbReference type="PANTHER" id="PTHR13833:SF78">
    <property type="entry name" value="POTASSIUM TRANSPORTER"/>
    <property type="match status" value="1"/>
</dbReference>
<accession>A0A5J5BZL3</accession>